<dbReference type="Gene3D" id="6.10.140.1330">
    <property type="match status" value="1"/>
</dbReference>
<keyword evidence="8 11" id="KW-0406">Ion transport</keyword>
<evidence type="ECO:0000256" key="2">
    <source>
        <dbReference type="ARBA" id="ARBA00022448"/>
    </source>
</evidence>
<evidence type="ECO:0000256" key="8">
    <source>
        <dbReference type="ARBA" id="ARBA00023065"/>
    </source>
</evidence>
<feature type="transmembrane region" description="Helical" evidence="11">
    <location>
        <begin position="111"/>
        <end position="136"/>
    </location>
</feature>
<organism evidence="13 14">
    <name type="scientific">Wohlfahrtiimonas chitiniclastica</name>
    <dbReference type="NCBI Taxonomy" id="400946"/>
    <lineage>
        <taxon>Bacteria</taxon>
        <taxon>Pseudomonadati</taxon>
        <taxon>Pseudomonadota</taxon>
        <taxon>Gammaproteobacteria</taxon>
        <taxon>Cardiobacteriales</taxon>
        <taxon>Ignatzschineriaceae</taxon>
        <taxon>Wohlfahrtiimonas</taxon>
    </lineage>
</organism>
<dbReference type="PANTHER" id="PTHR10110:SF86">
    <property type="entry name" value="SODIUM_HYDROGEN EXCHANGER 7"/>
    <property type="match status" value="1"/>
</dbReference>
<feature type="transmembrane region" description="Helical" evidence="11">
    <location>
        <begin position="284"/>
        <end position="306"/>
    </location>
</feature>
<evidence type="ECO:0000256" key="10">
    <source>
        <dbReference type="ARBA" id="ARBA00023201"/>
    </source>
</evidence>
<comment type="caution">
    <text evidence="13">The sequence shown here is derived from an EMBL/GenBank/DDBJ whole genome shotgun (WGS) entry which is preliminary data.</text>
</comment>
<feature type="domain" description="Cation/H+ exchanger transmembrane" evidence="12">
    <location>
        <begin position="23"/>
        <end position="430"/>
    </location>
</feature>
<keyword evidence="3 11" id="KW-0050">Antiport</keyword>
<dbReference type="AlphaFoldDB" id="A0AB35C0T2"/>
<dbReference type="InterPro" id="IPR004705">
    <property type="entry name" value="Cation/H_exchanger_CPA1_bac"/>
</dbReference>
<feature type="transmembrane region" description="Helical" evidence="11">
    <location>
        <begin position="6"/>
        <end position="24"/>
    </location>
</feature>
<evidence type="ECO:0000256" key="4">
    <source>
        <dbReference type="ARBA" id="ARBA00022475"/>
    </source>
</evidence>
<dbReference type="GO" id="GO:0005886">
    <property type="term" value="C:plasma membrane"/>
    <property type="evidence" value="ECO:0007669"/>
    <property type="project" value="UniProtKB-SubCell"/>
</dbReference>
<evidence type="ECO:0000256" key="3">
    <source>
        <dbReference type="ARBA" id="ARBA00022449"/>
    </source>
</evidence>
<dbReference type="Pfam" id="PF00999">
    <property type="entry name" value="Na_H_Exchanger"/>
    <property type="match status" value="1"/>
</dbReference>
<accession>A0AB35C0T2</accession>
<dbReference type="InterPro" id="IPR006153">
    <property type="entry name" value="Cation/H_exchanger_TM"/>
</dbReference>
<evidence type="ECO:0000256" key="7">
    <source>
        <dbReference type="ARBA" id="ARBA00023053"/>
    </source>
</evidence>
<dbReference type="GO" id="GO:0098719">
    <property type="term" value="P:sodium ion import across plasma membrane"/>
    <property type="evidence" value="ECO:0007669"/>
    <property type="project" value="TreeGrafter"/>
</dbReference>
<evidence type="ECO:0000256" key="9">
    <source>
        <dbReference type="ARBA" id="ARBA00023136"/>
    </source>
</evidence>
<evidence type="ECO:0000256" key="5">
    <source>
        <dbReference type="ARBA" id="ARBA00022692"/>
    </source>
</evidence>
<comment type="function">
    <text evidence="11">Na(+)/H(+) antiporter that extrudes sodium in exchange for external protons.</text>
</comment>
<keyword evidence="4" id="KW-1003">Cell membrane</keyword>
<proteinExistence type="inferred from homology"/>
<feature type="transmembrane region" description="Helical" evidence="11">
    <location>
        <begin position="407"/>
        <end position="429"/>
    </location>
</feature>
<keyword evidence="7 11" id="KW-0915">Sodium</keyword>
<evidence type="ECO:0000256" key="6">
    <source>
        <dbReference type="ARBA" id="ARBA00022989"/>
    </source>
</evidence>
<keyword evidence="9 11" id="KW-0472">Membrane</keyword>
<keyword evidence="10 11" id="KW-0739">Sodium transport</keyword>
<dbReference type="GO" id="GO:0015385">
    <property type="term" value="F:sodium:proton antiporter activity"/>
    <property type="evidence" value="ECO:0007669"/>
    <property type="project" value="InterPro"/>
</dbReference>
<sequence>MKIFYTILILITMVSLSDVIRRLLPIKLPLPVLQIIIGAAIAFPSFGLHVEFDPDLFLFLFIPPLIFADGRRMPFYEFMQSRWEIMSLALFLVFVTVLGLGLFIPKLMPEVPLAVAFALAAVLSPTDAVALSGIVGKGRLPKKMNKILEGEALLNDASALVSLKYAVAIIMGTMVFKTTTDYAEMGVNFLLMAGGGVLIGLVVTWVYVRLVRALSRLQGDETAIQMIFLLLLPFLVYAVAEHIGASGILAAVVAGMTVTYSNTMSDVSIEMRFQANSIWSVLEYLLNGIVFLMLGLQIPGIVEYSIERITTDSDTNFVSLVSDIFIVYGMLMLVRFLWLLAMKHLKKVFFWRKNKKWGFEDLSVRELVIMTFAGVRGAVTLAAALSIPLYISTSPTIISVPARYQVIFIAIGVILISLIVAIVILPILLKGFSADDDELDHEIKIAKASMQQVALSSLQTLETRLISNNEIKVDPQHISDIHNHVARDIRQSLGITDAETEYYDSVELRFRLAAIRAERAELTRLKTTRKISEETANKLRYDLDLLETILAGREQQ</sequence>
<dbReference type="GeneID" id="58263575"/>
<dbReference type="RefSeq" id="WP_026165647.1">
    <property type="nucleotide sequence ID" value="NZ_CP115969.1"/>
</dbReference>
<dbReference type="EMBL" id="JAGIBU010000005">
    <property type="protein sequence ID" value="MBS7824976.1"/>
    <property type="molecule type" value="Genomic_DNA"/>
</dbReference>
<dbReference type="GO" id="GO:0015386">
    <property type="term" value="F:potassium:proton antiporter activity"/>
    <property type="evidence" value="ECO:0007669"/>
    <property type="project" value="TreeGrafter"/>
</dbReference>
<comment type="similarity">
    <text evidence="11">Belongs to the monovalent cation:proton antiporter 1 (CPA1) transporter (TC 2.A.36) family.</text>
</comment>
<evidence type="ECO:0000313" key="13">
    <source>
        <dbReference type="EMBL" id="MBS7824976.1"/>
    </source>
</evidence>
<reference evidence="13" key="1">
    <citation type="submission" date="2021-03" db="EMBL/GenBank/DDBJ databases">
        <title>Identification and antibiotic profiling of Wohlfahrtiimonas chitiniclastica, an underestimated human pathogen.</title>
        <authorList>
            <person name="Kopf A."/>
            <person name="Bunk B."/>
            <person name="Coldewey S."/>
            <person name="Gunzer F."/>
            <person name="Riedel T."/>
            <person name="Schroettner P."/>
        </authorList>
    </citation>
    <scope>NUCLEOTIDE SEQUENCE</scope>
    <source>
        <strain evidence="13">DSM 100917</strain>
    </source>
</reference>
<feature type="transmembrane region" description="Helical" evidence="11">
    <location>
        <begin position="85"/>
        <end position="105"/>
    </location>
</feature>
<feature type="transmembrane region" description="Helical" evidence="11">
    <location>
        <begin position="318"/>
        <end position="341"/>
    </location>
</feature>
<evidence type="ECO:0000256" key="11">
    <source>
        <dbReference type="RuleBase" id="RU366002"/>
    </source>
</evidence>
<feature type="transmembrane region" description="Helical" evidence="11">
    <location>
        <begin position="246"/>
        <end position="263"/>
    </location>
</feature>
<dbReference type="InterPro" id="IPR018422">
    <property type="entry name" value="Cation/H_exchanger_CPA1"/>
</dbReference>
<dbReference type="Proteomes" id="UP000680020">
    <property type="component" value="Unassembled WGS sequence"/>
</dbReference>
<keyword evidence="5 11" id="KW-0812">Transmembrane</keyword>
<feature type="transmembrane region" description="Helical" evidence="11">
    <location>
        <begin position="188"/>
        <end position="210"/>
    </location>
</feature>
<evidence type="ECO:0000313" key="14">
    <source>
        <dbReference type="Proteomes" id="UP000680020"/>
    </source>
</evidence>
<feature type="transmembrane region" description="Helical" evidence="11">
    <location>
        <begin position="222"/>
        <end position="240"/>
    </location>
</feature>
<feature type="transmembrane region" description="Helical" evidence="11">
    <location>
        <begin position="31"/>
        <end position="50"/>
    </location>
</feature>
<evidence type="ECO:0000256" key="1">
    <source>
        <dbReference type="ARBA" id="ARBA00004651"/>
    </source>
</evidence>
<evidence type="ECO:0000259" key="12">
    <source>
        <dbReference type="Pfam" id="PF00999"/>
    </source>
</evidence>
<keyword evidence="2 11" id="KW-0813">Transport</keyword>
<keyword evidence="6 11" id="KW-1133">Transmembrane helix</keyword>
<dbReference type="NCBIfam" id="TIGR00831">
    <property type="entry name" value="a_cpa1"/>
    <property type="match status" value="1"/>
</dbReference>
<dbReference type="GO" id="GO:0051453">
    <property type="term" value="P:regulation of intracellular pH"/>
    <property type="evidence" value="ECO:0007669"/>
    <property type="project" value="TreeGrafter"/>
</dbReference>
<keyword evidence="11" id="KW-0997">Cell inner membrane</keyword>
<comment type="subcellular location">
    <subcellularLocation>
        <location evidence="11">Cell inner membrane</location>
        <topology evidence="11">Multi-pass membrane protein</topology>
    </subcellularLocation>
    <subcellularLocation>
        <location evidence="1">Cell membrane</location>
        <topology evidence="1">Multi-pass membrane protein</topology>
    </subcellularLocation>
</comment>
<protein>
    <submittedName>
        <fullName evidence="13">Na+/H+ antiporter</fullName>
    </submittedName>
</protein>
<name>A0AB35C0T2_9GAMM</name>
<dbReference type="PANTHER" id="PTHR10110">
    <property type="entry name" value="SODIUM/HYDROGEN EXCHANGER"/>
    <property type="match status" value="1"/>
</dbReference>
<comment type="caution">
    <text evidence="11">Lacks conserved residue(s) required for the propagation of feature annotation.</text>
</comment>
<gene>
    <name evidence="13" type="ORF">J7561_07130</name>
</gene>